<name>A0ACB9AAT4_ARCLA</name>
<dbReference type="EMBL" id="CM042054">
    <property type="protein sequence ID" value="KAI3706963.1"/>
    <property type="molecule type" value="Genomic_DNA"/>
</dbReference>
<keyword evidence="2" id="KW-1185">Reference proteome</keyword>
<dbReference type="Proteomes" id="UP001055879">
    <property type="component" value="Linkage Group LG08"/>
</dbReference>
<reference evidence="1 2" key="2">
    <citation type="journal article" date="2022" name="Mol. Ecol. Resour.">
        <title>The genomes of chicory, endive, great burdock and yacon provide insights into Asteraceae paleo-polyploidization history and plant inulin production.</title>
        <authorList>
            <person name="Fan W."/>
            <person name="Wang S."/>
            <person name="Wang H."/>
            <person name="Wang A."/>
            <person name="Jiang F."/>
            <person name="Liu H."/>
            <person name="Zhao H."/>
            <person name="Xu D."/>
            <person name="Zhang Y."/>
        </authorList>
    </citation>
    <scope>NUCLEOTIDE SEQUENCE [LARGE SCALE GENOMIC DNA]</scope>
    <source>
        <strain evidence="2">cv. Niubang</strain>
    </source>
</reference>
<evidence type="ECO:0000313" key="1">
    <source>
        <dbReference type="EMBL" id="KAI3706963.1"/>
    </source>
</evidence>
<comment type="caution">
    <text evidence="1">The sequence shown here is derived from an EMBL/GenBank/DDBJ whole genome shotgun (WGS) entry which is preliminary data.</text>
</comment>
<sequence length="347" mass="40643">MDEEIESKRPVHPYDELEKLHTDINTLVDLVKNQDTHLSILKNLGLKQDDQIRLLKESIKNNTEEIQIVKGEIVTKTILAETFHTFDERLQQIQNDVSGVMELEAASAKIISDLSKKIDEINKDESPSNKEILDTLTDPSRFSQYLNIVTEPDYEDSDTESEEIHHNVRPLKEEDVMETDEVLPDKAETSQQSERRKKKNYEENTPWDKHFDVDIRDLQGMDFLEWMYDILWLSFLGKDYASSKETEQVLEEENAKNCMRKLTLHNICFLDKFTCEYEKHFYNISDVSKGMTWVLNIAYEEGYELVEETYPDNDIVFLYVENYDTESTETETSSDSDDSSDEELSHF</sequence>
<evidence type="ECO:0000313" key="2">
    <source>
        <dbReference type="Proteomes" id="UP001055879"/>
    </source>
</evidence>
<proteinExistence type="predicted"/>
<organism evidence="1 2">
    <name type="scientific">Arctium lappa</name>
    <name type="common">Greater burdock</name>
    <name type="synonym">Lappa major</name>
    <dbReference type="NCBI Taxonomy" id="4217"/>
    <lineage>
        <taxon>Eukaryota</taxon>
        <taxon>Viridiplantae</taxon>
        <taxon>Streptophyta</taxon>
        <taxon>Embryophyta</taxon>
        <taxon>Tracheophyta</taxon>
        <taxon>Spermatophyta</taxon>
        <taxon>Magnoliopsida</taxon>
        <taxon>eudicotyledons</taxon>
        <taxon>Gunneridae</taxon>
        <taxon>Pentapetalae</taxon>
        <taxon>asterids</taxon>
        <taxon>campanulids</taxon>
        <taxon>Asterales</taxon>
        <taxon>Asteraceae</taxon>
        <taxon>Carduoideae</taxon>
        <taxon>Cardueae</taxon>
        <taxon>Arctiinae</taxon>
        <taxon>Arctium</taxon>
    </lineage>
</organism>
<reference evidence="2" key="1">
    <citation type="journal article" date="2022" name="Mol. Ecol. Resour.">
        <title>The genomes of chicory, endive, great burdock and yacon provide insights into Asteraceae palaeo-polyploidization history and plant inulin production.</title>
        <authorList>
            <person name="Fan W."/>
            <person name="Wang S."/>
            <person name="Wang H."/>
            <person name="Wang A."/>
            <person name="Jiang F."/>
            <person name="Liu H."/>
            <person name="Zhao H."/>
            <person name="Xu D."/>
            <person name="Zhang Y."/>
        </authorList>
    </citation>
    <scope>NUCLEOTIDE SEQUENCE [LARGE SCALE GENOMIC DNA]</scope>
    <source>
        <strain evidence="2">cv. Niubang</strain>
    </source>
</reference>
<gene>
    <name evidence="1" type="ORF">L6452_25076</name>
</gene>
<accession>A0ACB9AAT4</accession>
<protein>
    <submittedName>
        <fullName evidence="1">Uncharacterized protein</fullName>
    </submittedName>
</protein>